<dbReference type="EMBL" id="WJQR01000002">
    <property type="protein sequence ID" value="MRI80960.1"/>
    <property type="molecule type" value="Genomic_DNA"/>
</dbReference>
<proteinExistence type="predicted"/>
<evidence type="ECO:0000313" key="2">
    <source>
        <dbReference type="Proteomes" id="UP000469870"/>
    </source>
</evidence>
<evidence type="ECO:0000313" key="1">
    <source>
        <dbReference type="EMBL" id="MRI80960.1"/>
    </source>
</evidence>
<organism evidence="1 2">
    <name type="scientific">Fundicoccus ignavus</name>
    <dbReference type="NCBI Taxonomy" id="2664442"/>
    <lineage>
        <taxon>Bacteria</taxon>
        <taxon>Bacillati</taxon>
        <taxon>Bacillota</taxon>
        <taxon>Bacilli</taxon>
        <taxon>Lactobacillales</taxon>
        <taxon>Aerococcaceae</taxon>
        <taxon>Fundicoccus</taxon>
    </lineage>
</organism>
<protein>
    <recommendedName>
        <fullName evidence="3">GIY-YIG domain-containing protein</fullName>
    </recommendedName>
</protein>
<dbReference type="Proteomes" id="UP000469870">
    <property type="component" value="Unassembled WGS sequence"/>
</dbReference>
<evidence type="ECO:0008006" key="3">
    <source>
        <dbReference type="Google" id="ProtNLM"/>
    </source>
</evidence>
<accession>A0A844BG84</accession>
<dbReference type="AlphaFoldDB" id="A0A844BG84"/>
<sequence length="266" mass="30443">MRWTDLQANANQCLLYGRQALESSPHYTNYKSFEKRTGNFLVSLDSQVVFLGESNNVRKRVKRLMKEASPNNTGEVLSNKEAGMHVQVAYNDLGRKELEELNSPDTKMIQVTKNEMAKWETLQAESLALLTQAHQNMKSMRPCEWTMRQADSVAGVYIIFQGNQPIYIDHAANLLTDLNDHSNNTSQSTFRQMIARNELGFTLKTQTTETSPYGLYLDRAEEYAVNHYLMDCLVVTMPVTFGRLELAEAMVKYYAPMFNVKSRKIT</sequence>
<reference evidence="1 2" key="1">
    <citation type="submission" date="2019-11" db="EMBL/GenBank/DDBJ databases">
        <title>Characterisation of Fundicoccus ignavus gen. nov. sp. nov., a novel genus of the family Aerococcaceae isolated from bulk tank milk.</title>
        <authorList>
            <person name="Siebert A."/>
            <person name="Huptas C."/>
            <person name="Wenning M."/>
            <person name="Scherer S."/>
            <person name="Doll E.V."/>
        </authorList>
    </citation>
    <scope>NUCLEOTIDE SEQUENCE [LARGE SCALE GENOMIC DNA]</scope>
    <source>
        <strain evidence="1 2">DSM 109653</strain>
    </source>
</reference>
<comment type="caution">
    <text evidence="1">The sequence shown here is derived from an EMBL/GenBank/DDBJ whole genome shotgun (WGS) entry which is preliminary data.</text>
</comment>
<dbReference type="RefSeq" id="WP_153861424.1">
    <property type="nucleotide sequence ID" value="NZ_WJQR01000002.1"/>
</dbReference>
<gene>
    <name evidence="1" type="ORF">GIY11_02810</name>
</gene>
<name>A0A844BG84_9LACT</name>